<feature type="compositionally biased region" description="Basic residues" evidence="1">
    <location>
        <begin position="12"/>
        <end position="21"/>
    </location>
</feature>
<protein>
    <submittedName>
        <fullName evidence="2">Uncharacterized protein</fullName>
    </submittedName>
</protein>
<reference evidence="2" key="1">
    <citation type="submission" date="2022-03" db="EMBL/GenBank/DDBJ databases">
        <authorList>
            <person name="Martin H S."/>
        </authorList>
    </citation>
    <scope>NUCLEOTIDE SEQUENCE</scope>
</reference>
<sequence length="97" mass="11008">MVKPSLLLPSSSRRRLKKEKRRRWLSGTKTGCGLSVTISLKSLQDTLPEDFKILIVIRGIPNEIEVDEILVDIPYQAECERRKKNMGDAGSKKKTIV</sequence>
<dbReference type="EMBL" id="OW152840">
    <property type="protein sequence ID" value="CAH2061981.1"/>
    <property type="molecule type" value="Genomic_DNA"/>
</dbReference>
<evidence type="ECO:0000256" key="1">
    <source>
        <dbReference type="SAM" id="MobiDB-lite"/>
    </source>
</evidence>
<feature type="compositionally biased region" description="Low complexity" evidence="1">
    <location>
        <begin position="1"/>
        <end position="11"/>
    </location>
</feature>
<evidence type="ECO:0000313" key="2">
    <source>
        <dbReference type="EMBL" id="CAH2061981.1"/>
    </source>
</evidence>
<name>A0ABN8IR96_9NEOP</name>
<feature type="region of interest" description="Disordered" evidence="1">
    <location>
        <begin position="1"/>
        <end position="21"/>
    </location>
</feature>
<organism evidence="2 3">
    <name type="scientific">Iphiclides podalirius</name>
    <name type="common">scarce swallowtail</name>
    <dbReference type="NCBI Taxonomy" id="110791"/>
    <lineage>
        <taxon>Eukaryota</taxon>
        <taxon>Metazoa</taxon>
        <taxon>Ecdysozoa</taxon>
        <taxon>Arthropoda</taxon>
        <taxon>Hexapoda</taxon>
        <taxon>Insecta</taxon>
        <taxon>Pterygota</taxon>
        <taxon>Neoptera</taxon>
        <taxon>Endopterygota</taxon>
        <taxon>Lepidoptera</taxon>
        <taxon>Glossata</taxon>
        <taxon>Ditrysia</taxon>
        <taxon>Papilionoidea</taxon>
        <taxon>Papilionidae</taxon>
        <taxon>Papilioninae</taxon>
        <taxon>Iphiclides</taxon>
    </lineage>
</organism>
<keyword evidence="3" id="KW-1185">Reference proteome</keyword>
<dbReference type="Proteomes" id="UP000837857">
    <property type="component" value="Chromosome 28"/>
</dbReference>
<evidence type="ECO:0000313" key="3">
    <source>
        <dbReference type="Proteomes" id="UP000837857"/>
    </source>
</evidence>
<gene>
    <name evidence="2" type="ORF">IPOD504_LOCUS11611</name>
</gene>
<feature type="non-terminal residue" evidence="2">
    <location>
        <position position="1"/>
    </location>
</feature>
<proteinExistence type="predicted"/>
<accession>A0ABN8IR96</accession>